<accession>A0A4Q1SDZ4</accession>
<feature type="domain" description="O-antigen ligase-related" evidence="6">
    <location>
        <begin position="233"/>
        <end position="378"/>
    </location>
</feature>
<sequence>MATMTAPFAFPVLRRSENHTGAPSEISAYRMVITYILVLPLLFFAVRGNFSFEYTAQNNAQTGIYGSLMIANYGSGSALHSLELCFYYGIICLAVFPYMKQLMPVILENKLSFALPLWAVFSTVWSQEPKRSFAFAITVVINTVFAIFLAVRFKPKQQMQLFLLVGLVATLGSFLIIGGMPKAGIDYKNHTIGCEGIYPHKNICGVLTAIFMLPAYFYRFKGNSAAFKKASYLFCAVVLSAISTSRTGWLVLLCCLLFVYLAKNLRRFSVLERILVISTLPALATAAGCLIYLYRAELLKLMDKSATLSGRTIIWHAVFLSIMKRPLFGFGYDAFWIGFKGEAIHLALASGAPGLANAENALFQLCLEVGLVGVILILAILGQGVWRAIQCYRSDTPGYALWYMSMIFVEVLALVDGQRYMIPHSIEWTILVFSNACLAMEVKRQRALVTA</sequence>
<evidence type="ECO:0000256" key="4">
    <source>
        <dbReference type="ARBA" id="ARBA00023136"/>
    </source>
</evidence>
<dbReference type="PANTHER" id="PTHR37422">
    <property type="entry name" value="TEICHURONIC ACID BIOSYNTHESIS PROTEIN TUAE"/>
    <property type="match status" value="1"/>
</dbReference>
<dbReference type="Pfam" id="PF04932">
    <property type="entry name" value="Wzy_C"/>
    <property type="match status" value="1"/>
</dbReference>
<dbReference type="InterPro" id="IPR051533">
    <property type="entry name" value="WaaL-like"/>
</dbReference>
<dbReference type="GO" id="GO:0016874">
    <property type="term" value="F:ligase activity"/>
    <property type="evidence" value="ECO:0007669"/>
    <property type="project" value="UniProtKB-KW"/>
</dbReference>
<evidence type="ECO:0000256" key="5">
    <source>
        <dbReference type="SAM" id="Phobius"/>
    </source>
</evidence>
<feature type="transmembrane region" description="Helical" evidence="5">
    <location>
        <begin position="78"/>
        <end position="99"/>
    </location>
</feature>
<protein>
    <submittedName>
        <fullName evidence="7">O-antigen ligase family protein</fullName>
    </submittedName>
</protein>
<feature type="transmembrane region" description="Helical" evidence="5">
    <location>
        <begin position="28"/>
        <end position="46"/>
    </location>
</feature>
<dbReference type="OrthoDB" id="4391260at2"/>
<evidence type="ECO:0000256" key="3">
    <source>
        <dbReference type="ARBA" id="ARBA00022989"/>
    </source>
</evidence>
<comment type="caution">
    <text evidence="7">The sequence shown here is derived from an EMBL/GenBank/DDBJ whole genome shotgun (WGS) entry which is preliminary data.</text>
</comment>
<evidence type="ECO:0000313" key="8">
    <source>
        <dbReference type="Proteomes" id="UP000290253"/>
    </source>
</evidence>
<feature type="transmembrane region" description="Helical" evidence="5">
    <location>
        <begin position="133"/>
        <end position="153"/>
    </location>
</feature>
<reference evidence="7 8" key="1">
    <citation type="journal article" date="2016" name="Int. J. Syst. Evol. Microbiol.">
        <title>Acidipila dinghuensis sp. nov., an acidobacterium isolated from forest soil.</title>
        <authorList>
            <person name="Jiang Y.W."/>
            <person name="Wang J."/>
            <person name="Chen M.H."/>
            <person name="Lv Y.Y."/>
            <person name="Qiu L.H."/>
        </authorList>
    </citation>
    <scope>NUCLEOTIDE SEQUENCE [LARGE SCALE GENOMIC DNA]</scope>
    <source>
        <strain evidence="7 8">DHOF10</strain>
    </source>
</reference>
<comment type="subcellular location">
    <subcellularLocation>
        <location evidence="1">Membrane</location>
        <topology evidence="1">Multi-pass membrane protein</topology>
    </subcellularLocation>
</comment>
<dbReference type="AlphaFoldDB" id="A0A4Q1SDZ4"/>
<dbReference type="EMBL" id="SDMK01000002">
    <property type="protein sequence ID" value="RXS95327.1"/>
    <property type="molecule type" value="Genomic_DNA"/>
</dbReference>
<keyword evidence="7" id="KW-0436">Ligase</keyword>
<feature type="transmembrane region" description="Helical" evidence="5">
    <location>
        <begin position="274"/>
        <end position="294"/>
    </location>
</feature>
<feature type="transmembrane region" description="Helical" evidence="5">
    <location>
        <begin position="398"/>
        <end position="415"/>
    </location>
</feature>
<keyword evidence="2 5" id="KW-0812">Transmembrane</keyword>
<dbReference type="InterPro" id="IPR007016">
    <property type="entry name" value="O-antigen_ligase-rel_domated"/>
</dbReference>
<gene>
    <name evidence="7" type="ORF">ESZ00_12125</name>
</gene>
<feature type="transmembrane region" description="Helical" evidence="5">
    <location>
        <begin position="200"/>
        <end position="218"/>
    </location>
</feature>
<dbReference type="PANTHER" id="PTHR37422:SF17">
    <property type="entry name" value="O-ANTIGEN LIGASE"/>
    <property type="match status" value="1"/>
</dbReference>
<evidence type="ECO:0000256" key="1">
    <source>
        <dbReference type="ARBA" id="ARBA00004141"/>
    </source>
</evidence>
<feature type="transmembrane region" description="Helical" evidence="5">
    <location>
        <begin position="160"/>
        <end position="180"/>
    </location>
</feature>
<feature type="transmembrane region" description="Helical" evidence="5">
    <location>
        <begin position="230"/>
        <end position="262"/>
    </location>
</feature>
<dbReference type="GO" id="GO:0016020">
    <property type="term" value="C:membrane"/>
    <property type="evidence" value="ECO:0007669"/>
    <property type="project" value="UniProtKB-SubCell"/>
</dbReference>
<keyword evidence="3 5" id="KW-1133">Transmembrane helix</keyword>
<feature type="transmembrane region" description="Helical" evidence="5">
    <location>
        <begin position="361"/>
        <end position="386"/>
    </location>
</feature>
<evidence type="ECO:0000313" key="7">
    <source>
        <dbReference type="EMBL" id="RXS95327.1"/>
    </source>
</evidence>
<dbReference type="Proteomes" id="UP000290253">
    <property type="component" value="Unassembled WGS sequence"/>
</dbReference>
<keyword evidence="4 5" id="KW-0472">Membrane</keyword>
<organism evidence="7 8">
    <name type="scientific">Silvibacterium dinghuense</name>
    <dbReference type="NCBI Taxonomy" id="1560006"/>
    <lineage>
        <taxon>Bacteria</taxon>
        <taxon>Pseudomonadati</taxon>
        <taxon>Acidobacteriota</taxon>
        <taxon>Terriglobia</taxon>
        <taxon>Terriglobales</taxon>
        <taxon>Acidobacteriaceae</taxon>
        <taxon>Silvibacterium</taxon>
    </lineage>
</organism>
<keyword evidence="8" id="KW-1185">Reference proteome</keyword>
<proteinExistence type="predicted"/>
<evidence type="ECO:0000256" key="2">
    <source>
        <dbReference type="ARBA" id="ARBA00022692"/>
    </source>
</evidence>
<name>A0A4Q1SDZ4_9BACT</name>
<feature type="transmembrane region" description="Helical" evidence="5">
    <location>
        <begin position="421"/>
        <end position="440"/>
    </location>
</feature>
<evidence type="ECO:0000259" key="6">
    <source>
        <dbReference type="Pfam" id="PF04932"/>
    </source>
</evidence>